<protein>
    <recommendedName>
        <fullName evidence="1">Bacteriophage T5 Orf172 DNA-binding domain-containing protein</fullName>
    </recommendedName>
</protein>
<comment type="caution">
    <text evidence="2">The sequence shown here is derived from an EMBL/GenBank/DDBJ whole genome shotgun (WGS) entry which is preliminary data.</text>
</comment>
<dbReference type="InterPro" id="IPR018306">
    <property type="entry name" value="Phage_T5_Orf172_DNA-bd"/>
</dbReference>
<accession>A0AAD7B9Z0</accession>
<sequence>MSPLSGELEYKLHNNHVSLVGHKTGIRTARFTELQMSGIVSHYRQTSLHAEVARDFRLLSGLASRDADAAEDTYLNLQPHIEKPGNVYVFLQQNEGLIGLLPNHQPGTAVDCVDLKVGKAEVVEARWQGHQAQCKGVQRIWAYRYTTNKPKLIDVERLVHIRLRAMNARQLLISCTKCAKRHCKFYGKDAAGGLEGVASLIEARLIKIREVPIRIPLYYPS</sequence>
<feature type="domain" description="Bacteriophage T5 Orf172 DNA-binding" evidence="1">
    <location>
        <begin position="108"/>
        <end position="170"/>
    </location>
</feature>
<proteinExistence type="predicted"/>
<evidence type="ECO:0000313" key="2">
    <source>
        <dbReference type="EMBL" id="KAJ7614583.1"/>
    </source>
</evidence>
<dbReference type="Proteomes" id="UP001221757">
    <property type="component" value="Unassembled WGS sequence"/>
</dbReference>
<dbReference type="AlphaFoldDB" id="A0AAD7B9Z0"/>
<keyword evidence="3" id="KW-1185">Reference proteome</keyword>
<evidence type="ECO:0000313" key="3">
    <source>
        <dbReference type="Proteomes" id="UP001221757"/>
    </source>
</evidence>
<evidence type="ECO:0000259" key="1">
    <source>
        <dbReference type="Pfam" id="PF10544"/>
    </source>
</evidence>
<reference evidence="2" key="1">
    <citation type="submission" date="2023-03" db="EMBL/GenBank/DDBJ databases">
        <title>Massive genome expansion in bonnet fungi (Mycena s.s.) driven by repeated elements and novel gene families across ecological guilds.</title>
        <authorList>
            <consortium name="Lawrence Berkeley National Laboratory"/>
            <person name="Harder C.B."/>
            <person name="Miyauchi S."/>
            <person name="Viragh M."/>
            <person name="Kuo A."/>
            <person name="Thoen E."/>
            <person name="Andreopoulos B."/>
            <person name="Lu D."/>
            <person name="Skrede I."/>
            <person name="Drula E."/>
            <person name="Henrissat B."/>
            <person name="Morin E."/>
            <person name="Kohler A."/>
            <person name="Barry K."/>
            <person name="LaButti K."/>
            <person name="Morin E."/>
            <person name="Salamov A."/>
            <person name="Lipzen A."/>
            <person name="Mereny Z."/>
            <person name="Hegedus B."/>
            <person name="Baldrian P."/>
            <person name="Stursova M."/>
            <person name="Weitz H."/>
            <person name="Taylor A."/>
            <person name="Grigoriev I.V."/>
            <person name="Nagy L.G."/>
            <person name="Martin F."/>
            <person name="Kauserud H."/>
        </authorList>
    </citation>
    <scope>NUCLEOTIDE SEQUENCE</scope>
    <source>
        <strain evidence="2">CBHHK067</strain>
    </source>
</reference>
<dbReference type="EMBL" id="JARKIE010000862">
    <property type="protein sequence ID" value="KAJ7614583.1"/>
    <property type="molecule type" value="Genomic_DNA"/>
</dbReference>
<dbReference type="Pfam" id="PF10544">
    <property type="entry name" value="T5orf172"/>
    <property type="match status" value="1"/>
</dbReference>
<name>A0AAD7B9Z0_MYCRO</name>
<organism evidence="2 3">
    <name type="scientific">Mycena rosella</name>
    <name type="common">Pink bonnet</name>
    <name type="synonym">Agaricus rosellus</name>
    <dbReference type="NCBI Taxonomy" id="1033263"/>
    <lineage>
        <taxon>Eukaryota</taxon>
        <taxon>Fungi</taxon>
        <taxon>Dikarya</taxon>
        <taxon>Basidiomycota</taxon>
        <taxon>Agaricomycotina</taxon>
        <taxon>Agaricomycetes</taxon>
        <taxon>Agaricomycetidae</taxon>
        <taxon>Agaricales</taxon>
        <taxon>Marasmiineae</taxon>
        <taxon>Mycenaceae</taxon>
        <taxon>Mycena</taxon>
    </lineage>
</organism>
<gene>
    <name evidence="2" type="ORF">B0H17DRAFT_1152973</name>
</gene>